<protein>
    <submittedName>
        <fullName evidence="1">Uncharacterized protein</fullName>
    </submittedName>
</protein>
<dbReference type="RefSeq" id="WP_207090391.1">
    <property type="nucleotide sequence ID" value="NZ_JAFLQW010000611.1"/>
</dbReference>
<dbReference type="EMBL" id="JAFLQW010000611">
    <property type="protein sequence ID" value="MBO0351967.1"/>
    <property type="molecule type" value="Genomic_DNA"/>
</dbReference>
<name>A0ABS3FXU3_9CYAN</name>
<evidence type="ECO:0000313" key="2">
    <source>
        <dbReference type="Proteomes" id="UP000664844"/>
    </source>
</evidence>
<proteinExistence type="predicted"/>
<comment type="caution">
    <text evidence="1">The sequence shown here is derived from an EMBL/GenBank/DDBJ whole genome shotgun (WGS) entry which is preliminary data.</text>
</comment>
<organism evidence="1 2">
    <name type="scientific">Phormidium pseudopriestleyi FRX01</name>
    <dbReference type="NCBI Taxonomy" id="1759528"/>
    <lineage>
        <taxon>Bacteria</taxon>
        <taxon>Bacillati</taxon>
        <taxon>Cyanobacteriota</taxon>
        <taxon>Cyanophyceae</taxon>
        <taxon>Oscillatoriophycideae</taxon>
        <taxon>Oscillatoriales</taxon>
        <taxon>Oscillatoriaceae</taxon>
        <taxon>Phormidium</taxon>
    </lineage>
</organism>
<sequence>MSPGSNIEATALGFKFSTLTGPEASEATPVLPPSILPKSGFFETAKDEWGFLLIPDNRAASVLYLEAATRRFVGLWRGDRPLLFEIGQSRTRF</sequence>
<accession>A0ABS3FXU3</accession>
<dbReference type="Proteomes" id="UP000664844">
    <property type="component" value="Unassembled WGS sequence"/>
</dbReference>
<gene>
    <name evidence="1" type="ORF">J0895_23360</name>
</gene>
<reference evidence="1 2" key="1">
    <citation type="submission" date="2021-03" db="EMBL/GenBank/DDBJ databases">
        <title>Metabolic Capacity of the Antarctic Cyanobacterium Phormidium pseudopriestleyi that Sustains Oxygenic Photosynthesis in the Presence of Hydrogen Sulfide.</title>
        <authorList>
            <person name="Lumian J.E."/>
            <person name="Jungblut A.D."/>
            <person name="Dillon M.L."/>
            <person name="Hawes I."/>
            <person name="Doran P.T."/>
            <person name="Mackey T.J."/>
            <person name="Dick G.J."/>
            <person name="Grettenberger C.L."/>
            <person name="Sumner D.Y."/>
        </authorList>
    </citation>
    <scope>NUCLEOTIDE SEQUENCE [LARGE SCALE GENOMIC DNA]</scope>
    <source>
        <strain evidence="1 2">FRX01</strain>
    </source>
</reference>
<evidence type="ECO:0000313" key="1">
    <source>
        <dbReference type="EMBL" id="MBO0351967.1"/>
    </source>
</evidence>
<keyword evidence="2" id="KW-1185">Reference proteome</keyword>